<dbReference type="Gramene" id="Os11t0225566-00">
    <property type="protein sequence ID" value="Os11t0225566-00"/>
    <property type="gene ID" value="Os11g0225566"/>
</dbReference>
<gene>
    <name evidence="1" type="ordered locus">Os11g0225566</name>
    <name evidence="1" type="ORF">OSNPB_110225566</name>
</gene>
<reference evidence="2" key="1">
    <citation type="journal article" date="2005" name="Nature">
        <title>The map-based sequence of the rice genome.</title>
        <authorList>
            <consortium name="International rice genome sequencing project (IRGSP)"/>
            <person name="Matsumoto T."/>
            <person name="Wu J."/>
            <person name="Kanamori H."/>
            <person name="Katayose Y."/>
            <person name="Fujisawa M."/>
            <person name="Namiki N."/>
            <person name="Mizuno H."/>
            <person name="Yamamoto K."/>
            <person name="Antonio B.A."/>
            <person name="Baba T."/>
            <person name="Sakata K."/>
            <person name="Nagamura Y."/>
            <person name="Aoki H."/>
            <person name="Arikawa K."/>
            <person name="Arita K."/>
            <person name="Bito T."/>
            <person name="Chiden Y."/>
            <person name="Fujitsuka N."/>
            <person name="Fukunaka R."/>
            <person name="Hamada M."/>
            <person name="Harada C."/>
            <person name="Hayashi A."/>
            <person name="Hijishita S."/>
            <person name="Honda M."/>
            <person name="Hosokawa S."/>
            <person name="Ichikawa Y."/>
            <person name="Idonuma A."/>
            <person name="Iijima M."/>
            <person name="Ikeda M."/>
            <person name="Ikeno M."/>
            <person name="Ito K."/>
            <person name="Ito S."/>
            <person name="Ito T."/>
            <person name="Ito Y."/>
            <person name="Ito Y."/>
            <person name="Iwabuchi A."/>
            <person name="Kamiya K."/>
            <person name="Karasawa W."/>
            <person name="Kurita K."/>
            <person name="Katagiri S."/>
            <person name="Kikuta A."/>
            <person name="Kobayashi H."/>
            <person name="Kobayashi N."/>
            <person name="Machita K."/>
            <person name="Maehara T."/>
            <person name="Masukawa M."/>
            <person name="Mizubayashi T."/>
            <person name="Mukai Y."/>
            <person name="Nagasaki H."/>
            <person name="Nagata Y."/>
            <person name="Naito S."/>
            <person name="Nakashima M."/>
            <person name="Nakama Y."/>
            <person name="Nakamichi Y."/>
            <person name="Nakamura M."/>
            <person name="Meguro A."/>
            <person name="Negishi M."/>
            <person name="Ohta I."/>
            <person name="Ohta T."/>
            <person name="Okamoto M."/>
            <person name="Ono N."/>
            <person name="Saji S."/>
            <person name="Sakaguchi M."/>
            <person name="Sakai K."/>
            <person name="Shibata M."/>
            <person name="Shimokawa T."/>
            <person name="Song J."/>
            <person name="Takazaki Y."/>
            <person name="Terasawa K."/>
            <person name="Tsugane M."/>
            <person name="Tsuji K."/>
            <person name="Ueda S."/>
            <person name="Waki K."/>
            <person name="Yamagata H."/>
            <person name="Yamamoto M."/>
            <person name="Yamamoto S."/>
            <person name="Yamane H."/>
            <person name="Yoshiki S."/>
            <person name="Yoshihara R."/>
            <person name="Yukawa K."/>
            <person name="Zhong H."/>
            <person name="Yano M."/>
            <person name="Yuan Q."/>
            <person name="Ouyang S."/>
            <person name="Liu J."/>
            <person name="Jones K.M."/>
            <person name="Gansberger K."/>
            <person name="Moffat K."/>
            <person name="Hill J."/>
            <person name="Bera J."/>
            <person name="Fadrosh D."/>
            <person name="Jin S."/>
            <person name="Johri S."/>
            <person name="Kim M."/>
            <person name="Overton L."/>
            <person name="Reardon M."/>
            <person name="Tsitrin T."/>
            <person name="Vuong H."/>
            <person name="Weaver B."/>
            <person name="Ciecko A."/>
            <person name="Tallon L."/>
            <person name="Jackson J."/>
            <person name="Pai G."/>
            <person name="Aken S.V."/>
            <person name="Utterback T."/>
            <person name="Reidmuller S."/>
            <person name="Feldblyum T."/>
            <person name="Hsiao J."/>
            <person name="Zismann V."/>
            <person name="Iobst S."/>
            <person name="de Vazeille A.R."/>
            <person name="Buell C.R."/>
            <person name="Ying K."/>
            <person name="Li Y."/>
            <person name="Lu T."/>
            <person name="Huang Y."/>
            <person name="Zhao Q."/>
            <person name="Feng Q."/>
            <person name="Zhang L."/>
            <person name="Zhu J."/>
            <person name="Weng Q."/>
            <person name="Mu J."/>
            <person name="Lu Y."/>
            <person name="Fan D."/>
            <person name="Liu Y."/>
            <person name="Guan J."/>
            <person name="Zhang Y."/>
            <person name="Yu S."/>
            <person name="Liu X."/>
            <person name="Zhang Y."/>
            <person name="Hong G."/>
            <person name="Han B."/>
            <person name="Choisne N."/>
            <person name="Demange N."/>
            <person name="Orjeda G."/>
            <person name="Samain S."/>
            <person name="Cattolico L."/>
            <person name="Pelletier E."/>
            <person name="Couloux A."/>
            <person name="Segurens B."/>
            <person name="Wincker P."/>
            <person name="D'Hont A."/>
            <person name="Scarpelli C."/>
            <person name="Weissenbach J."/>
            <person name="Salanoubat M."/>
            <person name="Quetier F."/>
            <person name="Yu Y."/>
            <person name="Kim H.R."/>
            <person name="Rambo T."/>
            <person name="Currie J."/>
            <person name="Collura K."/>
            <person name="Luo M."/>
            <person name="Yang T."/>
            <person name="Ammiraju J.S.S."/>
            <person name="Engler F."/>
            <person name="Soderlund C."/>
            <person name="Wing R.A."/>
            <person name="Palmer L.E."/>
            <person name="de la Bastide M."/>
            <person name="Spiegel L."/>
            <person name="Nascimento L."/>
            <person name="Zutavern T."/>
            <person name="O'Shaughnessy A."/>
            <person name="Dike S."/>
            <person name="Dedhia N."/>
            <person name="Preston R."/>
            <person name="Balija V."/>
            <person name="McCombie W.R."/>
            <person name="Chow T."/>
            <person name="Chen H."/>
            <person name="Chung M."/>
            <person name="Chen C."/>
            <person name="Shaw J."/>
            <person name="Wu H."/>
            <person name="Hsiao K."/>
            <person name="Chao Y."/>
            <person name="Chu M."/>
            <person name="Cheng C."/>
            <person name="Hour A."/>
            <person name="Lee P."/>
            <person name="Lin S."/>
            <person name="Lin Y."/>
            <person name="Liou J."/>
            <person name="Liu S."/>
            <person name="Hsing Y."/>
            <person name="Raghuvanshi S."/>
            <person name="Mohanty A."/>
            <person name="Bharti A.K."/>
            <person name="Gaur A."/>
            <person name="Gupta V."/>
            <person name="Kumar D."/>
            <person name="Ravi V."/>
            <person name="Vij S."/>
            <person name="Kapur A."/>
            <person name="Khurana P."/>
            <person name="Khurana P."/>
            <person name="Khurana J.P."/>
            <person name="Tyagi A.K."/>
            <person name="Gaikwad K."/>
            <person name="Singh A."/>
            <person name="Dalal V."/>
            <person name="Srivastava S."/>
            <person name="Dixit A."/>
            <person name="Pal A.K."/>
            <person name="Ghazi I.A."/>
            <person name="Yadav M."/>
            <person name="Pandit A."/>
            <person name="Bhargava A."/>
            <person name="Sureshbabu K."/>
            <person name="Batra K."/>
            <person name="Sharma T.R."/>
            <person name="Mohapatra T."/>
            <person name="Singh N.K."/>
            <person name="Messing J."/>
            <person name="Nelson A.B."/>
            <person name="Fuks G."/>
            <person name="Kavchok S."/>
            <person name="Keizer G."/>
            <person name="Linton E."/>
            <person name="Llaca V."/>
            <person name="Song R."/>
            <person name="Tanyolac B."/>
            <person name="Young S."/>
            <person name="Ho-Il K."/>
            <person name="Hahn J.H."/>
            <person name="Sangsakoo G."/>
            <person name="Vanavichit A."/>
            <person name="de Mattos Luiz.A.T."/>
            <person name="Zimmer P.D."/>
            <person name="Malone G."/>
            <person name="Dellagostin O."/>
            <person name="de Oliveira A.C."/>
            <person name="Bevan M."/>
            <person name="Bancroft I."/>
            <person name="Minx P."/>
            <person name="Cordum H."/>
            <person name="Wilson R."/>
            <person name="Cheng Z."/>
            <person name="Jin W."/>
            <person name="Jiang J."/>
            <person name="Leong S.A."/>
            <person name="Iwama H."/>
            <person name="Gojobori T."/>
            <person name="Itoh T."/>
            <person name="Niimura Y."/>
            <person name="Fujii Y."/>
            <person name="Habara T."/>
            <person name="Sakai H."/>
            <person name="Sato Y."/>
            <person name="Wilson G."/>
            <person name="Kumar K."/>
            <person name="McCouch S."/>
            <person name="Juretic N."/>
            <person name="Hoen D."/>
            <person name="Wright S."/>
            <person name="Bruskiewich R."/>
            <person name="Bureau T."/>
            <person name="Miyao A."/>
            <person name="Hirochika H."/>
            <person name="Nishikawa T."/>
            <person name="Kadowaki K."/>
            <person name="Sugiura M."/>
            <person name="Burr B."/>
            <person name="Sasaki T."/>
        </authorList>
    </citation>
    <scope>NUCLEOTIDE SEQUENCE [LARGE SCALE GENOMIC DNA]</scope>
    <source>
        <strain evidence="2">cv. Nipponbare</strain>
    </source>
</reference>
<keyword evidence="2" id="KW-1185">Reference proteome</keyword>
<dbReference type="PaxDb" id="39947-A0A0P0Y0V5"/>
<dbReference type="Proteomes" id="UP000059680">
    <property type="component" value="Chromosome 11"/>
</dbReference>
<reference evidence="1 2" key="3">
    <citation type="journal article" date="2013" name="Rice">
        <title>Improvement of the Oryza sativa Nipponbare reference genome using next generation sequence and optical map data.</title>
        <authorList>
            <person name="Kawahara Y."/>
            <person name="de la Bastide M."/>
            <person name="Hamilton J.P."/>
            <person name="Kanamori H."/>
            <person name="McCombie W.R."/>
            <person name="Ouyang S."/>
            <person name="Schwartz D.C."/>
            <person name="Tanaka T."/>
            <person name="Wu J."/>
            <person name="Zhou S."/>
            <person name="Childs K.L."/>
            <person name="Davidson R.M."/>
            <person name="Lin H."/>
            <person name="Quesada-Ocampo L."/>
            <person name="Vaillancourt B."/>
            <person name="Sakai H."/>
            <person name="Lee S.S."/>
            <person name="Kim J."/>
            <person name="Numa H."/>
            <person name="Itoh T."/>
            <person name="Buell C.R."/>
            <person name="Matsumoto T."/>
        </authorList>
    </citation>
    <scope>NUCLEOTIDE SEQUENCE [LARGE SCALE GENOMIC DNA]</scope>
    <source>
        <strain evidence="2">cv. Nipponbare</strain>
    </source>
</reference>
<sequence length="151" mass="16254">MQLCFVGEHIGELRLRFVHANQISARRRNLAVRSEHAVRARARARGAAVTKLVPFVALAGLPHQSPELRDPGEPRARLLRLGETVNLHTANLVAANGSGLAVVAAAAHRKHGVDAVLDVVGEVTHLIHPVSCPVAWGIYHGLLHEGGTDFF</sequence>
<evidence type="ECO:0000313" key="2">
    <source>
        <dbReference type="Proteomes" id="UP000059680"/>
    </source>
</evidence>
<dbReference type="EMBL" id="AP014967">
    <property type="protein sequence ID" value="BAT13287.1"/>
    <property type="molecule type" value="Genomic_DNA"/>
</dbReference>
<evidence type="ECO:0000313" key="1">
    <source>
        <dbReference type="EMBL" id="BAT13287.1"/>
    </source>
</evidence>
<name>A0A0P0Y0V5_ORYSJ</name>
<dbReference type="InParanoid" id="A0A0P0Y0V5"/>
<organism evidence="1 2">
    <name type="scientific">Oryza sativa subsp. japonica</name>
    <name type="common">Rice</name>
    <dbReference type="NCBI Taxonomy" id="39947"/>
    <lineage>
        <taxon>Eukaryota</taxon>
        <taxon>Viridiplantae</taxon>
        <taxon>Streptophyta</taxon>
        <taxon>Embryophyta</taxon>
        <taxon>Tracheophyta</taxon>
        <taxon>Spermatophyta</taxon>
        <taxon>Magnoliopsida</taxon>
        <taxon>Liliopsida</taxon>
        <taxon>Poales</taxon>
        <taxon>Poaceae</taxon>
        <taxon>BOP clade</taxon>
        <taxon>Oryzoideae</taxon>
        <taxon>Oryzeae</taxon>
        <taxon>Oryzinae</taxon>
        <taxon>Oryza</taxon>
        <taxon>Oryza sativa</taxon>
    </lineage>
</organism>
<proteinExistence type="predicted"/>
<accession>A0A0P0Y0V5</accession>
<dbReference type="AlphaFoldDB" id="A0A0P0Y0V5"/>
<protein>
    <submittedName>
        <fullName evidence="1">Os11g0225566 protein</fullName>
    </submittedName>
</protein>
<reference evidence="1 2" key="2">
    <citation type="journal article" date="2013" name="Plant Cell Physiol.">
        <title>Rice Annotation Project Database (RAP-DB): an integrative and interactive database for rice genomics.</title>
        <authorList>
            <person name="Sakai H."/>
            <person name="Lee S.S."/>
            <person name="Tanaka T."/>
            <person name="Numa H."/>
            <person name="Kim J."/>
            <person name="Kawahara Y."/>
            <person name="Wakimoto H."/>
            <person name="Yang C.C."/>
            <person name="Iwamoto M."/>
            <person name="Abe T."/>
            <person name="Yamada Y."/>
            <person name="Muto A."/>
            <person name="Inokuchi H."/>
            <person name="Ikemura T."/>
            <person name="Matsumoto T."/>
            <person name="Sasaki T."/>
            <person name="Itoh T."/>
        </authorList>
    </citation>
    <scope>NUCLEOTIDE SEQUENCE [LARGE SCALE GENOMIC DNA]</scope>
    <source>
        <strain evidence="2">cv. Nipponbare</strain>
    </source>
</reference>